<accession>A0A644Z1J6</accession>
<dbReference type="SUPFAM" id="SSF56024">
    <property type="entry name" value="Phospholipase D/nuclease"/>
    <property type="match status" value="1"/>
</dbReference>
<dbReference type="SMART" id="SM00155">
    <property type="entry name" value="PLDc"/>
    <property type="match status" value="1"/>
</dbReference>
<sequence length="178" mass="19952">MQVLSSGPDVSGEQIKRGYIKMITSAKEKIFIQTPYFIPDESFLEALQIAALSGVDVRIMLPSIADHIIVHYATSSYLNDILPYGIKVYSYNGFLHSKMIVIDGEVVSIGTANMDIRSFSSNFEVNTFIYNTEFSNRCNAIFENDMASSKEITKESYASRGRKIKIKEGLCRLLSPLL</sequence>
<evidence type="ECO:0000259" key="1">
    <source>
        <dbReference type="PROSITE" id="PS50035"/>
    </source>
</evidence>
<feature type="domain" description="PLD phosphodiesterase" evidence="1">
    <location>
        <begin position="91"/>
        <end position="118"/>
    </location>
</feature>
<dbReference type="AlphaFoldDB" id="A0A644Z1J6"/>
<dbReference type="EMBL" id="VSSQ01007054">
    <property type="protein sequence ID" value="MPM34706.1"/>
    <property type="molecule type" value="Genomic_DNA"/>
</dbReference>
<dbReference type="InterPro" id="IPR025202">
    <property type="entry name" value="PLD-like_dom"/>
</dbReference>
<proteinExistence type="predicted"/>
<dbReference type="GO" id="GO:0032049">
    <property type="term" value="P:cardiolipin biosynthetic process"/>
    <property type="evidence" value="ECO:0007669"/>
    <property type="project" value="UniProtKB-ARBA"/>
</dbReference>
<dbReference type="PANTHER" id="PTHR21248">
    <property type="entry name" value="CARDIOLIPIN SYNTHASE"/>
    <property type="match status" value="1"/>
</dbReference>
<dbReference type="CDD" id="cd09112">
    <property type="entry name" value="PLDc_CLS_2"/>
    <property type="match status" value="1"/>
</dbReference>
<dbReference type="Pfam" id="PF13091">
    <property type="entry name" value="PLDc_2"/>
    <property type="match status" value="1"/>
</dbReference>
<keyword evidence="2" id="KW-0808">Transferase</keyword>
<protein>
    <submittedName>
        <fullName evidence="2">Major cardiolipin synthase ClsA</fullName>
        <ecNumber evidence="2">2.7.8.-</ecNumber>
    </submittedName>
</protein>
<evidence type="ECO:0000313" key="2">
    <source>
        <dbReference type="EMBL" id="MPM34706.1"/>
    </source>
</evidence>
<dbReference type="EC" id="2.7.8.-" evidence="2"/>
<organism evidence="2">
    <name type="scientific">bioreactor metagenome</name>
    <dbReference type="NCBI Taxonomy" id="1076179"/>
    <lineage>
        <taxon>unclassified sequences</taxon>
        <taxon>metagenomes</taxon>
        <taxon>ecological metagenomes</taxon>
    </lineage>
</organism>
<dbReference type="PANTHER" id="PTHR21248:SF22">
    <property type="entry name" value="PHOSPHOLIPASE D"/>
    <property type="match status" value="1"/>
</dbReference>
<dbReference type="GO" id="GO:0030572">
    <property type="term" value="F:phosphatidyltransferase activity"/>
    <property type="evidence" value="ECO:0007669"/>
    <property type="project" value="UniProtKB-ARBA"/>
</dbReference>
<gene>
    <name evidence="2" type="primary">clsA_21</name>
    <name evidence="2" type="ORF">SDC9_81293</name>
</gene>
<dbReference type="InterPro" id="IPR001736">
    <property type="entry name" value="PLipase_D/transphosphatidylase"/>
</dbReference>
<dbReference type="PROSITE" id="PS50035">
    <property type="entry name" value="PLD"/>
    <property type="match status" value="1"/>
</dbReference>
<reference evidence="2" key="1">
    <citation type="submission" date="2019-08" db="EMBL/GenBank/DDBJ databases">
        <authorList>
            <person name="Kucharzyk K."/>
            <person name="Murdoch R.W."/>
            <person name="Higgins S."/>
            <person name="Loffler F."/>
        </authorList>
    </citation>
    <scope>NUCLEOTIDE SEQUENCE</scope>
</reference>
<comment type="caution">
    <text evidence="2">The sequence shown here is derived from an EMBL/GenBank/DDBJ whole genome shotgun (WGS) entry which is preliminary data.</text>
</comment>
<dbReference type="Gene3D" id="3.30.870.10">
    <property type="entry name" value="Endonuclease Chain A"/>
    <property type="match status" value="1"/>
</dbReference>
<name>A0A644Z1J6_9ZZZZ</name>